<gene>
    <name evidence="2" type="ORF">COMA2_50259</name>
</gene>
<accession>A0A0S4LQ84</accession>
<dbReference type="InterPro" id="IPR002716">
    <property type="entry name" value="PIN_dom"/>
</dbReference>
<dbReference type="GO" id="GO:0016787">
    <property type="term" value="F:hydrolase activity"/>
    <property type="evidence" value="ECO:0007669"/>
    <property type="project" value="UniProtKB-KW"/>
</dbReference>
<dbReference type="Pfam" id="PF01850">
    <property type="entry name" value="PIN"/>
    <property type="match status" value="1"/>
</dbReference>
<dbReference type="Proteomes" id="UP000198736">
    <property type="component" value="Unassembled WGS sequence"/>
</dbReference>
<dbReference type="SUPFAM" id="SSF88723">
    <property type="entry name" value="PIN domain-like"/>
    <property type="match status" value="1"/>
</dbReference>
<dbReference type="STRING" id="1742973.COMA2_50259"/>
<name>A0A0S4LQ84_9BACT</name>
<dbReference type="AlphaFoldDB" id="A0A0S4LQ84"/>
<dbReference type="EMBL" id="CZPZ01000032">
    <property type="protein sequence ID" value="CUS38768.1"/>
    <property type="molecule type" value="Genomic_DNA"/>
</dbReference>
<evidence type="ECO:0000259" key="1">
    <source>
        <dbReference type="Pfam" id="PF01850"/>
    </source>
</evidence>
<evidence type="ECO:0000313" key="2">
    <source>
        <dbReference type="EMBL" id="CUS38768.1"/>
    </source>
</evidence>
<organism evidence="2 3">
    <name type="scientific">Candidatus Nitrospira nitrificans</name>
    <dbReference type="NCBI Taxonomy" id="1742973"/>
    <lineage>
        <taxon>Bacteria</taxon>
        <taxon>Pseudomonadati</taxon>
        <taxon>Nitrospirota</taxon>
        <taxon>Nitrospiria</taxon>
        <taxon>Nitrospirales</taxon>
        <taxon>Nitrospiraceae</taxon>
        <taxon>Nitrospira</taxon>
    </lineage>
</organism>
<reference evidence="3" key="1">
    <citation type="submission" date="2015-10" db="EMBL/GenBank/DDBJ databases">
        <authorList>
            <person name="Luecker S."/>
            <person name="Luecker S."/>
        </authorList>
    </citation>
    <scope>NUCLEOTIDE SEQUENCE [LARGE SCALE GENOMIC DNA]</scope>
</reference>
<keyword evidence="2" id="KW-0378">Hydrolase</keyword>
<keyword evidence="3" id="KW-1185">Reference proteome</keyword>
<sequence length="76" mass="8755">MEFAVSVREHPNAVTLTPGERHWEIFQRLCREANAKGNLVADAYLAALAIETGAEWITTDRDYARFPGLRWRHPFN</sequence>
<proteinExistence type="predicted"/>
<evidence type="ECO:0000313" key="3">
    <source>
        <dbReference type="Proteomes" id="UP000198736"/>
    </source>
</evidence>
<dbReference type="EC" id="3.1.-.-" evidence="2"/>
<feature type="domain" description="PIN" evidence="1">
    <location>
        <begin position="10"/>
        <end position="67"/>
    </location>
</feature>
<dbReference type="Gene3D" id="3.40.50.1010">
    <property type="entry name" value="5'-nuclease"/>
    <property type="match status" value="1"/>
</dbReference>
<dbReference type="InterPro" id="IPR029060">
    <property type="entry name" value="PIN-like_dom_sf"/>
</dbReference>
<protein>
    <submittedName>
        <fullName evidence="2">Putative enzyme</fullName>
        <ecNumber evidence="2">3.1.-.-</ecNumber>
    </submittedName>
</protein>